<name>A0A1C3YUB1_9ENTR</name>
<dbReference type="AlphaFoldDB" id="A0A1C3YUB1"/>
<sequence>MRASMVIKWLHRMTTASLLLLVGGYLAYQYIMNSSSDDVLAGKR</sequence>
<dbReference type="EMBL" id="FMBC01000001">
    <property type="protein sequence ID" value="SCB73694.1"/>
    <property type="molecule type" value="Genomic_DNA"/>
</dbReference>
<reference evidence="2" key="1">
    <citation type="submission" date="2016-08" db="EMBL/GenBank/DDBJ databases">
        <authorList>
            <person name="Varghese N."/>
            <person name="Submissions Spin"/>
        </authorList>
    </citation>
    <scope>NUCLEOTIDE SEQUENCE [LARGE SCALE GENOMIC DNA]</scope>
    <source>
        <strain evidence="2">REICA_142</strain>
    </source>
</reference>
<dbReference type="Proteomes" id="UP000198515">
    <property type="component" value="Unassembled WGS sequence"/>
</dbReference>
<accession>A0A1C3YUB1</accession>
<keyword evidence="2" id="KW-1185">Reference proteome</keyword>
<organism evidence="1 2">
    <name type="scientific">Kosakonia oryziphila</name>
    <dbReference type="NCBI Taxonomy" id="1005667"/>
    <lineage>
        <taxon>Bacteria</taxon>
        <taxon>Pseudomonadati</taxon>
        <taxon>Pseudomonadota</taxon>
        <taxon>Gammaproteobacteria</taxon>
        <taxon>Enterobacterales</taxon>
        <taxon>Enterobacteriaceae</taxon>
        <taxon>Kosakonia</taxon>
    </lineage>
</organism>
<gene>
    <name evidence="1" type="ORF">GA0061070_100132</name>
</gene>
<evidence type="ECO:0000313" key="2">
    <source>
        <dbReference type="Proteomes" id="UP000198515"/>
    </source>
</evidence>
<proteinExistence type="predicted"/>
<evidence type="ECO:0000313" key="1">
    <source>
        <dbReference type="EMBL" id="SCB73694.1"/>
    </source>
</evidence>
<protein>
    <submittedName>
        <fullName evidence="1">Uncharacterized protein</fullName>
    </submittedName>
</protein>